<dbReference type="GeneID" id="77953318"/>
<dbReference type="InterPro" id="IPR029045">
    <property type="entry name" value="ClpP/crotonase-like_dom_sf"/>
</dbReference>
<dbReference type="Gene3D" id="3.90.226.10">
    <property type="entry name" value="2-enoyl-CoA Hydratase, Chain A, domain 1"/>
    <property type="match status" value="1"/>
</dbReference>
<name>A0AAE7WFH3_9CAUD</name>
<dbReference type="GO" id="GO:0008233">
    <property type="term" value="F:peptidase activity"/>
    <property type="evidence" value="ECO:0007669"/>
    <property type="project" value="UniProtKB-KW"/>
</dbReference>
<proteinExistence type="predicted"/>
<dbReference type="EMBL" id="MZ348422">
    <property type="protein sequence ID" value="QYN80141.1"/>
    <property type="molecule type" value="Genomic_DNA"/>
</dbReference>
<evidence type="ECO:0000256" key="1">
    <source>
        <dbReference type="SAM" id="MobiDB-lite"/>
    </source>
</evidence>
<evidence type="ECO:0000313" key="3">
    <source>
        <dbReference type="Proteomes" id="UP000828443"/>
    </source>
</evidence>
<keyword evidence="2" id="KW-0378">Hydrolase</keyword>
<evidence type="ECO:0000313" key="2">
    <source>
        <dbReference type="EMBL" id="QYN80141.1"/>
    </source>
</evidence>
<protein>
    <submittedName>
        <fullName evidence="2">ATP-dependent Clp protease proteolytic subunit</fullName>
    </submittedName>
</protein>
<dbReference type="KEGG" id="vg:77953318"/>
<keyword evidence="3" id="KW-1185">Reference proteome</keyword>
<dbReference type="Proteomes" id="UP000828443">
    <property type="component" value="Segment"/>
</dbReference>
<organism evidence="2 3">
    <name type="scientific">Kosakonia phage Kc263</name>
    <dbReference type="NCBI Taxonomy" id="2863194"/>
    <lineage>
        <taxon>Viruses</taxon>
        <taxon>Duplodnaviria</taxon>
        <taxon>Heunggongvirae</taxon>
        <taxon>Uroviricota</taxon>
        <taxon>Caudoviricetes</taxon>
        <taxon>Chimalliviridae</taxon>
        <taxon>Branisovskavirus</taxon>
        <taxon>Branisovskavirus Kc263</taxon>
    </lineage>
</organism>
<dbReference type="RefSeq" id="YP_010676953.1">
    <property type="nucleotide sequence ID" value="NC_071015.1"/>
</dbReference>
<accession>A0AAE7WFH3</accession>
<reference evidence="2" key="1">
    <citation type="journal article" date="2021" name="Viruses">
        <title>Novel Viruses That Lyse Plant and Human Strains of Kosakonia cowanii.</title>
        <authorList>
            <person name="Petrzik K."/>
            <person name="Brazdova S."/>
            <person name="Krawczyk K."/>
        </authorList>
    </citation>
    <scope>NUCLEOTIDE SEQUENCE</scope>
</reference>
<sequence length="243" mass="27298">MTEAVAASLPDAEDTSPAVTQEATVVTPPARPEYEEIIFRGDFNMKEITPIFNMLTRIKKVPILFYLTSDGGTPGLAMQLVDRLNALDVPVTIISELYNASTSALFPHQSDFIRLAYPHSVFTYHYGMIRISGMSQEEVENQRSYVEVMQEKFVDVARQKIGLSKKEFKKYYSYDNIMYGFDCLNIGTNGMVDGLILEDYRDGRFLIKTRDGNKVIDVTIHRRGDLATLPVVGGEPPVLEIVA</sequence>
<dbReference type="Pfam" id="PF00574">
    <property type="entry name" value="CLP_protease"/>
    <property type="match status" value="1"/>
</dbReference>
<dbReference type="SUPFAM" id="SSF52096">
    <property type="entry name" value="ClpP/crotonase"/>
    <property type="match status" value="1"/>
</dbReference>
<feature type="region of interest" description="Disordered" evidence="1">
    <location>
        <begin position="1"/>
        <end position="20"/>
    </location>
</feature>
<dbReference type="GO" id="GO:0006508">
    <property type="term" value="P:proteolysis"/>
    <property type="evidence" value="ECO:0007669"/>
    <property type="project" value="UniProtKB-KW"/>
</dbReference>
<dbReference type="InterPro" id="IPR023562">
    <property type="entry name" value="ClpP/TepA"/>
</dbReference>
<keyword evidence="2" id="KW-0645">Protease</keyword>